<sequence length="230" mass="26435">MILMNLIHKTKPDGFWEKAIPTHLTIRRKKAIFFLAHGRMVYLFYLIHKHLNKRKPIPRHTSILTNAIFYNNMGMRVITFLKLLHLLESHGVLKDSRNFSSTEKLGILVYMLITGLSNRNLQEQFQQSVSTIFIEVFLKSVSFVFLTLACFGCSTINQLFKKITTHKAWIHMFISLPGNNVSTAKEITSKPRFSPYFDDCIGPSILAVCNFNMEFTYLMPGLDGSAVELI</sequence>
<organism evidence="2 3">
    <name type="scientific">Puccinia sorghi</name>
    <dbReference type="NCBI Taxonomy" id="27349"/>
    <lineage>
        <taxon>Eukaryota</taxon>
        <taxon>Fungi</taxon>
        <taxon>Dikarya</taxon>
        <taxon>Basidiomycota</taxon>
        <taxon>Pucciniomycotina</taxon>
        <taxon>Pucciniomycetes</taxon>
        <taxon>Pucciniales</taxon>
        <taxon>Pucciniaceae</taxon>
        <taxon>Puccinia</taxon>
    </lineage>
</organism>
<dbReference type="Proteomes" id="UP000037035">
    <property type="component" value="Unassembled WGS sequence"/>
</dbReference>
<dbReference type="AlphaFoldDB" id="A0A0L6UUN9"/>
<gene>
    <name evidence="2" type="ORF">VP01_374g5</name>
</gene>
<dbReference type="OrthoDB" id="1681765at2759"/>
<evidence type="ECO:0000259" key="1">
    <source>
        <dbReference type="Pfam" id="PF26138"/>
    </source>
</evidence>
<protein>
    <recommendedName>
        <fullName evidence="1">DUF8040 domain-containing protein</fullName>
    </recommendedName>
</protein>
<dbReference type="InterPro" id="IPR058353">
    <property type="entry name" value="DUF8040"/>
</dbReference>
<feature type="domain" description="DUF8040" evidence="1">
    <location>
        <begin position="69"/>
        <end position="133"/>
    </location>
</feature>
<accession>A0A0L6UUN9</accession>
<proteinExistence type="predicted"/>
<comment type="caution">
    <text evidence="2">The sequence shown here is derived from an EMBL/GenBank/DDBJ whole genome shotgun (WGS) entry which is preliminary data.</text>
</comment>
<dbReference type="Pfam" id="PF26138">
    <property type="entry name" value="DUF8040"/>
    <property type="match status" value="1"/>
</dbReference>
<dbReference type="VEuPathDB" id="FungiDB:VP01_374g5"/>
<name>A0A0L6UUN9_9BASI</name>
<keyword evidence="3" id="KW-1185">Reference proteome</keyword>
<dbReference type="EMBL" id="LAVV01008779">
    <property type="protein sequence ID" value="KNZ51957.1"/>
    <property type="molecule type" value="Genomic_DNA"/>
</dbReference>
<evidence type="ECO:0000313" key="3">
    <source>
        <dbReference type="Proteomes" id="UP000037035"/>
    </source>
</evidence>
<reference evidence="2 3" key="1">
    <citation type="submission" date="2015-08" db="EMBL/GenBank/DDBJ databases">
        <title>Next Generation Sequencing and Analysis of the Genome of Puccinia sorghi L Schw, the Causal Agent of Maize Common Rust.</title>
        <authorList>
            <person name="Rochi L."/>
            <person name="Burguener G."/>
            <person name="Darino M."/>
            <person name="Turjanski A."/>
            <person name="Kreff E."/>
            <person name="Dieguez M.J."/>
            <person name="Sacco F."/>
        </authorList>
    </citation>
    <scope>NUCLEOTIDE SEQUENCE [LARGE SCALE GENOMIC DNA]</scope>
    <source>
        <strain evidence="2 3">RO10H11247</strain>
    </source>
</reference>
<evidence type="ECO:0000313" key="2">
    <source>
        <dbReference type="EMBL" id="KNZ51957.1"/>
    </source>
</evidence>